<accession>A0ABM8GVN5</accession>
<evidence type="ECO:0000313" key="2">
    <source>
        <dbReference type="Proteomes" id="UP001321486"/>
    </source>
</evidence>
<gene>
    <name evidence="1" type="ORF">GCM10025867_46760</name>
</gene>
<proteinExistence type="predicted"/>
<reference evidence="2" key="1">
    <citation type="journal article" date="2019" name="Int. J. Syst. Evol. Microbiol.">
        <title>The Global Catalogue of Microorganisms (GCM) 10K type strain sequencing project: providing services to taxonomists for standard genome sequencing and annotation.</title>
        <authorList>
            <consortium name="The Broad Institute Genomics Platform"/>
            <consortium name="The Broad Institute Genome Sequencing Center for Infectious Disease"/>
            <person name="Wu L."/>
            <person name="Ma J."/>
        </authorList>
    </citation>
    <scope>NUCLEOTIDE SEQUENCE [LARGE SCALE GENOMIC DNA]</scope>
    <source>
        <strain evidence="2">NBRC 108728</strain>
    </source>
</reference>
<dbReference type="Proteomes" id="UP001321486">
    <property type="component" value="Plasmid pNBRC108728a"/>
</dbReference>
<keyword evidence="2" id="KW-1185">Reference proteome</keyword>
<organism evidence="1 2">
    <name type="scientific">Frondihabitans sucicola</name>
    <dbReference type="NCBI Taxonomy" id="1268041"/>
    <lineage>
        <taxon>Bacteria</taxon>
        <taxon>Bacillati</taxon>
        <taxon>Actinomycetota</taxon>
        <taxon>Actinomycetes</taxon>
        <taxon>Micrococcales</taxon>
        <taxon>Microbacteriaceae</taxon>
        <taxon>Frondihabitans</taxon>
    </lineage>
</organism>
<keyword evidence="1" id="KW-0614">Plasmid</keyword>
<dbReference type="EMBL" id="AP027733">
    <property type="protein sequence ID" value="BDZ52435.1"/>
    <property type="molecule type" value="Genomic_DNA"/>
</dbReference>
<sequence length="121" mass="12809">MALERDHLLEEPLLGGVGDHEDGLPVHHRQAARREVLGELAQLRLLAEGALVGVVSDLGVIGDLVLGGVDGSVEVLAGAGGVDDLEVHRDVDGERERGGVLHPLQRVRHRVGRVGEGRYAA</sequence>
<name>A0ABM8GVN5_9MICO</name>
<protein>
    <submittedName>
        <fullName evidence="1">Uncharacterized protein</fullName>
    </submittedName>
</protein>
<geneLocation type="plasmid" evidence="1 2">
    <name>pNBRC108728a</name>
</geneLocation>
<evidence type="ECO:0000313" key="1">
    <source>
        <dbReference type="EMBL" id="BDZ52435.1"/>
    </source>
</evidence>